<accession>A0A074RZD0</accession>
<feature type="transmembrane region" description="Helical" evidence="1">
    <location>
        <begin position="373"/>
        <end position="395"/>
    </location>
</feature>
<dbReference type="Proteomes" id="UP000027456">
    <property type="component" value="Unassembled WGS sequence"/>
</dbReference>
<evidence type="ECO:0000313" key="3">
    <source>
        <dbReference type="Proteomes" id="UP000027456"/>
    </source>
</evidence>
<keyword evidence="1" id="KW-0472">Membrane</keyword>
<protein>
    <submittedName>
        <fullName evidence="2">Putative transmembrane protein</fullName>
    </submittedName>
</protein>
<gene>
    <name evidence="2" type="ORF">V565_088150</name>
</gene>
<evidence type="ECO:0000256" key="1">
    <source>
        <dbReference type="SAM" id="Phobius"/>
    </source>
</evidence>
<comment type="caution">
    <text evidence="2">The sequence shown here is derived from an EMBL/GenBank/DDBJ whole genome shotgun (WGS) entry which is preliminary data.</text>
</comment>
<dbReference type="STRING" id="1423351.A0A074RZD0"/>
<keyword evidence="3" id="KW-1185">Reference proteome</keyword>
<dbReference type="EMBL" id="AZST01000295">
    <property type="protein sequence ID" value="KEP50028.1"/>
    <property type="molecule type" value="Genomic_DNA"/>
</dbReference>
<keyword evidence="1" id="KW-1133">Transmembrane helix</keyword>
<dbReference type="HOGENOM" id="CLU_024009_0_0_1"/>
<dbReference type="AlphaFoldDB" id="A0A074RZD0"/>
<organism evidence="2 3">
    <name type="scientific">Rhizoctonia solani 123E</name>
    <dbReference type="NCBI Taxonomy" id="1423351"/>
    <lineage>
        <taxon>Eukaryota</taxon>
        <taxon>Fungi</taxon>
        <taxon>Dikarya</taxon>
        <taxon>Basidiomycota</taxon>
        <taxon>Agaricomycotina</taxon>
        <taxon>Agaricomycetes</taxon>
        <taxon>Cantharellales</taxon>
        <taxon>Ceratobasidiaceae</taxon>
        <taxon>Rhizoctonia</taxon>
    </lineage>
</organism>
<reference evidence="2 3" key="1">
    <citation type="submission" date="2013-12" db="EMBL/GenBank/DDBJ databases">
        <authorList>
            <person name="Cubeta M."/>
            <person name="Pakala S."/>
            <person name="Fedorova N."/>
            <person name="Thomas E."/>
            <person name="Dean R."/>
            <person name="Jabaji S."/>
            <person name="Neate S."/>
            <person name="Toda T."/>
            <person name="Tavantzis S."/>
            <person name="Vilgalys R."/>
            <person name="Bharathan N."/>
            <person name="Pakala S."/>
            <person name="Losada L.S."/>
            <person name="Zafar N."/>
            <person name="Nierman W."/>
        </authorList>
    </citation>
    <scope>NUCLEOTIDE SEQUENCE [LARGE SCALE GENOMIC DNA]</scope>
    <source>
        <strain evidence="2 3">123E</strain>
    </source>
</reference>
<sequence>MLEYNLTHPYPKGRIIPALTILFLLVALPGLTIVNIITGGYELVPVISESMYINNTLPRWWNIPALPSWLRKRAPPCEKKTLGRGDKIYLSPRLFEYTVTSTWENDPTQADIMALNEKRVEYLGQSFDNCTIYKVGINYSSSEHPITLYMKTSVGFSYSLTNGFVGQYVGYELDTNSLFGDAREYRRAVLAVLDVLATDADGIMAGNHLQRRILAFNIIVDVDDINLTVGGTFTTYPDGSRETFDDGSGELGAVELYRPSLLNLVRAIQYAVELDLGNPSLGNVFTNKSTVNDTFDSNLPPPSIGSRDWVSDPQSFFYGSITPPYQTWAQMLRVGAVENITLGKEPVTGLPPTSTLATTYLCPSYQRKPLGSFLASVFVGTASMFLSAWATWIFMSSYWAKQQQPTCE</sequence>
<name>A0A074RZD0_9AGAM</name>
<keyword evidence="1 2" id="KW-0812">Transmembrane</keyword>
<evidence type="ECO:0000313" key="2">
    <source>
        <dbReference type="EMBL" id="KEP50028.1"/>
    </source>
</evidence>
<dbReference type="OrthoDB" id="2564485at2759"/>
<feature type="transmembrane region" description="Helical" evidence="1">
    <location>
        <begin position="15"/>
        <end position="37"/>
    </location>
</feature>
<proteinExistence type="predicted"/>